<feature type="region of interest" description="Disordered" evidence="2">
    <location>
        <begin position="58"/>
        <end position="94"/>
    </location>
</feature>
<dbReference type="OrthoDB" id="10019195at2759"/>
<feature type="compositionally biased region" description="Polar residues" evidence="2">
    <location>
        <begin position="234"/>
        <end position="274"/>
    </location>
</feature>
<organism evidence="5 7">
    <name type="scientific">Adineta steineri</name>
    <dbReference type="NCBI Taxonomy" id="433720"/>
    <lineage>
        <taxon>Eukaryota</taxon>
        <taxon>Metazoa</taxon>
        <taxon>Spiralia</taxon>
        <taxon>Gnathifera</taxon>
        <taxon>Rotifera</taxon>
        <taxon>Eurotatoria</taxon>
        <taxon>Bdelloidea</taxon>
        <taxon>Adinetida</taxon>
        <taxon>Adinetidae</taxon>
        <taxon>Adineta</taxon>
    </lineage>
</organism>
<feature type="region of interest" description="Disordered" evidence="2">
    <location>
        <begin position="234"/>
        <end position="302"/>
    </location>
</feature>
<name>A0A819ERK6_9BILA</name>
<evidence type="ECO:0000256" key="1">
    <source>
        <dbReference type="SAM" id="Coils"/>
    </source>
</evidence>
<dbReference type="Proteomes" id="UP000663845">
    <property type="component" value="Unassembled WGS sequence"/>
</dbReference>
<proteinExistence type="predicted"/>
<evidence type="ECO:0000313" key="5">
    <source>
        <dbReference type="EMBL" id="CAF3854327.1"/>
    </source>
</evidence>
<feature type="compositionally biased region" description="Basic and acidic residues" evidence="2">
    <location>
        <begin position="58"/>
        <end position="82"/>
    </location>
</feature>
<evidence type="ECO:0000313" key="4">
    <source>
        <dbReference type="EMBL" id="CAF1344943.1"/>
    </source>
</evidence>
<evidence type="ECO:0000256" key="2">
    <source>
        <dbReference type="SAM" id="MobiDB-lite"/>
    </source>
</evidence>
<dbReference type="EMBL" id="CAJOAZ010001765">
    <property type="protein sequence ID" value="CAF3854327.1"/>
    <property type="molecule type" value="Genomic_DNA"/>
</dbReference>
<protein>
    <submittedName>
        <fullName evidence="5">Uncharacterized protein</fullName>
    </submittedName>
</protein>
<accession>A0A819ERK6</accession>
<dbReference type="Proteomes" id="UP000663844">
    <property type="component" value="Unassembled WGS sequence"/>
</dbReference>
<feature type="coiled-coil region" evidence="1">
    <location>
        <begin position="13"/>
        <end position="40"/>
    </location>
</feature>
<dbReference type="EMBL" id="CAJNOG010000726">
    <property type="protein sequence ID" value="CAF1344943.1"/>
    <property type="molecule type" value="Genomic_DNA"/>
</dbReference>
<keyword evidence="1" id="KW-0175">Coiled coil</keyword>
<dbReference type="AlphaFoldDB" id="A0A819ERK6"/>
<evidence type="ECO:0000313" key="7">
    <source>
        <dbReference type="Proteomes" id="UP000663844"/>
    </source>
</evidence>
<dbReference type="EMBL" id="CAJOAY010002252">
    <property type="protein sequence ID" value="CAF3935753.1"/>
    <property type="molecule type" value="Genomic_DNA"/>
</dbReference>
<evidence type="ECO:0000313" key="3">
    <source>
        <dbReference type="EMBL" id="CAF1334748.1"/>
    </source>
</evidence>
<sequence length="335" mass="39678">MRDTFIGTLHYEAKNNASEIDRLLDKCKKLEVKLVEFNFEPCNRMFIKIKPIDSSEHFNQDDFTPHKTKDNQFDEQFTERNKSKSPPDTPSDLTVLTNSSSLTFNPVNCFYTMKILDDIRKFFTDQQKDLQNQKKEISRTIDQWRTFCIKEIEQHATEEKKRLDQLYEYQKNFFETQRRNFTEEATKQDKLKNKEQLSQLLEQCQELQFKLAKPEYYQHSTELIHIIVTDEQLSQINQRKSSRSNSLTDYNTNIANDDSVNESSLQKPTSANAKQTSRRSSTTQTSPKHEPHNSQPNTTIRDDMEDKCPLCFMIFPQNMTKQDRQLHVNEHYTDD</sequence>
<gene>
    <name evidence="4" type="ORF">JYZ213_LOCUS34708</name>
    <name evidence="6" type="ORF">OKA104_LOCUS26086</name>
    <name evidence="5" type="ORF">OXD698_LOCUS21447</name>
    <name evidence="3" type="ORF">VCS650_LOCUS32885</name>
</gene>
<dbReference type="Proteomes" id="UP000663881">
    <property type="component" value="Unassembled WGS sequence"/>
</dbReference>
<dbReference type="Proteomes" id="UP000663891">
    <property type="component" value="Unassembled WGS sequence"/>
</dbReference>
<comment type="caution">
    <text evidence="5">The sequence shown here is derived from an EMBL/GenBank/DDBJ whole genome shotgun (WGS) entry which is preliminary data.</text>
</comment>
<evidence type="ECO:0000313" key="6">
    <source>
        <dbReference type="EMBL" id="CAF3935753.1"/>
    </source>
</evidence>
<dbReference type="EMBL" id="CAJNON010000615">
    <property type="protein sequence ID" value="CAF1334748.1"/>
    <property type="molecule type" value="Genomic_DNA"/>
</dbReference>
<reference evidence="5" key="1">
    <citation type="submission" date="2021-02" db="EMBL/GenBank/DDBJ databases">
        <authorList>
            <person name="Nowell W R."/>
        </authorList>
    </citation>
    <scope>NUCLEOTIDE SEQUENCE</scope>
</reference>